<proteinExistence type="predicted"/>
<dbReference type="EMBL" id="JACHXI010000034">
    <property type="protein sequence ID" value="MBB3105327.1"/>
    <property type="molecule type" value="Genomic_DNA"/>
</dbReference>
<comment type="caution">
    <text evidence="2">The sequence shown here is derived from an EMBL/GenBank/DDBJ whole genome shotgun (WGS) entry which is preliminary data.</text>
</comment>
<keyword evidence="3" id="KW-1185">Reference proteome</keyword>
<dbReference type="InterPro" id="IPR007973">
    <property type="entry name" value="Pilus_assembly_TraE"/>
</dbReference>
<organism evidence="2 3">
    <name type="scientific">Azomonas macrocytogenes</name>
    <name type="common">Azotobacter macrocytogenes</name>
    <dbReference type="NCBI Taxonomy" id="69962"/>
    <lineage>
        <taxon>Bacteria</taxon>
        <taxon>Pseudomonadati</taxon>
        <taxon>Pseudomonadota</taxon>
        <taxon>Gammaproteobacteria</taxon>
        <taxon>Pseudomonadales</taxon>
        <taxon>Pseudomonadaceae</taxon>
        <taxon>Azomonas</taxon>
    </lineage>
</organism>
<accession>A0A839T743</accession>
<protein>
    <submittedName>
        <fullName evidence="2">Conjugal transfer pilus assembly protein TraE</fullName>
    </submittedName>
</protein>
<feature type="compositionally biased region" description="Basic and acidic residues" evidence="1">
    <location>
        <begin position="188"/>
        <end position="212"/>
    </location>
</feature>
<gene>
    <name evidence="2" type="ORF">FHR87_003763</name>
</gene>
<dbReference type="Proteomes" id="UP000549250">
    <property type="component" value="Unassembled WGS sequence"/>
</dbReference>
<name>A0A839T743_AZOMA</name>
<sequence>MKMTDFLKTWEGVQTENKWNRLVLGGLTTAVLLLSYKALTKETIVTLQPSTLQQEAWIGENKSSASYQEAWGLSLAIFLGNVTPGNAAFIKERLGPMLSADIYQDVMTAIDLQAQDINKDHVTIRFEPRYVELELEPDSGKVFVSGNSFVRGVSQDRETRTETTFEFIIKIKQYLPTINYMTTYSGKPRTEKALRQMERREERKKEREHQDG</sequence>
<dbReference type="AlphaFoldDB" id="A0A839T743"/>
<dbReference type="RefSeq" id="WP_183168171.1">
    <property type="nucleotide sequence ID" value="NZ_JACHXI010000034.1"/>
</dbReference>
<evidence type="ECO:0000313" key="2">
    <source>
        <dbReference type="EMBL" id="MBB3105327.1"/>
    </source>
</evidence>
<evidence type="ECO:0000313" key="3">
    <source>
        <dbReference type="Proteomes" id="UP000549250"/>
    </source>
</evidence>
<feature type="region of interest" description="Disordered" evidence="1">
    <location>
        <begin position="186"/>
        <end position="212"/>
    </location>
</feature>
<reference evidence="2 3" key="1">
    <citation type="submission" date="2020-08" db="EMBL/GenBank/DDBJ databases">
        <title>Genomic Encyclopedia of Type Strains, Phase III (KMG-III): the genomes of soil and plant-associated and newly described type strains.</title>
        <authorList>
            <person name="Whitman W."/>
        </authorList>
    </citation>
    <scope>NUCLEOTIDE SEQUENCE [LARGE SCALE GENOMIC DNA]</scope>
    <source>
        <strain evidence="2 3">CECT 4462</strain>
    </source>
</reference>
<dbReference type="Pfam" id="PF05309">
    <property type="entry name" value="TraE"/>
    <property type="match status" value="1"/>
</dbReference>
<evidence type="ECO:0000256" key="1">
    <source>
        <dbReference type="SAM" id="MobiDB-lite"/>
    </source>
</evidence>